<protein>
    <submittedName>
        <fullName evidence="2">Uncharacterized protein</fullName>
    </submittedName>
</protein>
<keyword evidence="3" id="KW-1185">Reference proteome</keyword>
<keyword evidence="1" id="KW-0812">Transmembrane</keyword>
<evidence type="ECO:0000313" key="3">
    <source>
        <dbReference type="Proteomes" id="UP001305521"/>
    </source>
</evidence>
<feature type="transmembrane region" description="Helical" evidence="1">
    <location>
        <begin position="30"/>
        <end position="50"/>
    </location>
</feature>
<evidence type="ECO:0000313" key="2">
    <source>
        <dbReference type="EMBL" id="WPB86968.1"/>
    </source>
</evidence>
<keyword evidence="1" id="KW-1133">Transmembrane helix</keyword>
<reference evidence="2 3" key="1">
    <citation type="submission" date="2023-11" db="EMBL/GenBank/DDBJ databases">
        <title>Arctic aerobic anoxygenic photoheterotroph Sediminicoccus rosea KRV36 adapts its photosynthesis to long days of polar summer.</title>
        <authorList>
            <person name="Tomasch J."/>
            <person name="Kopejtka K."/>
            <person name="Bily T."/>
            <person name="Gardiner A.T."/>
            <person name="Gardian Z."/>
            <person name="Shivaramu S."/>
            <person name="Koblizek M."/>
            <person name="Engelhardt F."/>
            <person name="Kaftan D."/>
        </authorList>
    </citation>
    <scope>NUCLEOTIDE SEQUENCE [LARGE SCALE GENOMIC DNA]</scope>
    <source>
        <strain evidence="2 3">R-30</strain>
    </source>
</reference>
<dbReference type="RefSeq" id="WP_318650925.1">
    <property type="nucleotide sequence ID" value="NZ_CP137852.1"/>
</dbReference>
<accession>A0ABZ0PMK1</accession>
<feature type="transmembrane region" description="Helical" evidence="1">
    <location>
        <begin position="56"/>
        <end position="79"/>
    </location>
</feature>
<dbReference type="EMBL" id="CP137852">
    <property type="protein sequence ID" value="WPB86968.1"/>
    <property type="molecule type" value="Genomic_DNA"/>
</dbReference>
<sequence length="101" mass="10958">MNDPMHPRPVLDMTPDGEFREAPKPSGLNLLLARMGGIAMLVAIAAGGLLLVAVAIFFIGLLLPVVIGAGAIAAVSLWWRRRRLRKMGIEPGPIRIIVRRQ</sequence>
<gene>
    <name evidence="2" type="ORF">R9Z33_08845</name>
</gene>
<name>A0ABZ0PMK1_9PROT</name>
<dbReference type="Proteomes" id="UP001305521">
    <property type="component" value="Chromosome"/>
</dbReference>
<proteinExistence type="predicted"/>
<organism evidence="2 3">
    <name type="scientific">Sediminicoccus rosea</name>
    <dbReference type="NCBI Taxonomy" id="1225128"/>
    <lineage>
        <taxon>Bacteria</taxon>
        <taxon>Pseudomonadati</taxon>
        <taxon>Pseudomonadota</taxon>
        <taxon>Alphaproteobacteria</taxon>
        <taxon>Acetobacterales</taxon>
        <taxon>Roseomonadaceae</taxon>
        <taxon>Sediminicoccus</taxon>
    </lineage>
</organism>
<keyword evidence="1" id="KW-0472">Membrane</keyword>
<evidence type="ECO:0000256" key="1">
    <source>
        <dbReference type="SAM" id="Phobius"/>
    </source>
</evidence>